<dbReference type="OrthoDB" id="2340858at2759"/>
<accession>A0A8H6YHN5</accession>
<sequence length="613" mass="69297">MSLEPEPLPLPQSQPLPFGLREGDLIFLDINDIPSPERRRVVRPQFADPNVKTPNYMWVVPSRQGSPFLPSAGFNIMIRQEYYNLLAAVLWSLCRQSQVANLKQDFPPPTKDDQMYVEGHTEVPQDMRPDHLRFPDHPLDIFEETAFPNPFKHSGHGHYYRLGSALTITGLAGIGMTLFLSVIFYLRVAAELPTAYIDCKERILVYDGQRLFVLLTTSLVPSAVPRNAWVLVDSNTDFLSPLWEVVLLGCFIVQAASPSPDRTTWTRKLRGPHQFGFMRPWTLEELFAASSLQPQVCSGTNMQAFFNKFGGSAGHVYQESHNLSGFESRLDKSARSLDNKVIQQLLAHGFSPVCGDGLVGHMLITALPLNDEDRTKFRLASPTAYLEGKLLHQLNANIQMARRELYAITVARAGPGCQATAKDLLVKHHHEFIALGGQWRLREFTKVDVASSTSETNLWRASQEESDWVLGVNGRMAVFRKPLSTRPPRKRAKPEFTALPTISFPPDDSTRLKKERYYTPIETDFPMFDSFYMDSKGHGLIFQVLEGGQNPHRVKEDRRPDWLESRGVTKFTCILVSGPSIGEPPSILVSQDQDSKFDTFFHLVLEYPELLSR</sequence>
<name>A0A8H6YHN5_9AGAR</name>
<reference evidence="1" key="1">
    <citation type="submission" date="2020-05" db="EMBL/GenBank/DDBJ databases">
        <title>Mycena genomes resolve the evolution of fungal bioluminescence.</title>
        <authorList>
            <person name="Tsai I.J."/>
        </authorList>
    </citation>
    <scope>NUCLEOTIDE SEQUENCE</scope>
    <source>
        <strain evidence="1">160909Yilan</strain>
    </source>
</reference>
<organism evidence="1 2">
    <name type="scientific">Mycena sanguinolenta</name>
    <dbReference type="NCBI Taxonomy" id="230812"/>
    <lineage>
        <taxon>Eukaryota</taxon>
        <taxon>Fungi</taxon>
        <taxon>Dikarya</taxon>
        <taxon>Basidiomycota</taxon>
        <taxon>Agaricomycotina</taxon>
        <taxon>Agaricomycetes</taxon>
        <taxon>Agaricomycetidae</taxon>
        <taxon>Agaricales</taxon>
        <taxon>Marasmiineae</taxon>
        <taxon>Mycenaceae</taxon>
        <taxon>Mycena</taxon>
    </lineage>
</organism>
<proteinExistence type="predicted"/>
<dbReference type="Proteomes" id="UP000623467">
    <property type="component" value="Unassembled WGS sequence"/>
</dbReference>
<evidence type="ECO:0000313" key="2">
    <source>
        <dbReference type="Proteomes" id="UP000623467"/>
    </source>
</evidence>
<keyword evidence="2" id="KW-1185">Reference proteome</keyword>
<comment type="caution">
    <text evidence="1">The sequence shown here is derived from an EMBL/GenBank/DDBJ whole genome shotgun (WGS) entry which is preliminary data.</text>
</comment>
<dbReference type="PANTHER" id="PTHR33129">
    <property type="entry name" value="PROTEIN KINASE DOMAIN-CONTAINING PROTEIN-RELATED"/>
    <property type="match status" value="1"/>
</dbReference>
<dbReference type="EMBL" id="JACAZH010000008">
    <property type="protein sequence ID" value="KAF7361413.1"/>
    <property type="molecule type" value="Genomic_DNA"/>
</dbReference>
<dbReference type="AlphaFoldDB" id="A0A8H6YHN5"/>
<protein>
    <submittedName>
        <fullName evidence="1">Uncharacterized protein</fullName>
    </submittedName>
</protein>
<dbReference type="InterPro" id="IPR052980">
    <property type="entry name" value="Crinkler_effector"/>
</dbReference>
<gene>
    <name evidence="1" type="ORF">MSAN_01174400</name>
</gene>
<evidence type="ECO:0000313" key="1">
    <source>
        <dbReference type="EMBL" id="KAF7361413.1"/>
    </source>
</evidence>